<dbReference type="InterPro" id="IPR007569">
    <property type="entry name" value="DUF559"/>
</dbReference>
<evidence type="ECO:0000313" key="2">
    <source>
        <dbReference type="EMBL" id="MBW3093730.1"/>
    </source>
</evidence>
<dbReference type="PANTHER" id="PTHR38590:SF1">
    <property type="entry name" value="BLL0828 PROTEIN"/>
    <property type="match status" value="1"/>
</dbReference>
<dbReference type="RefSeq" id="WP_219059697.1">
    <property type="nucleotide sequence ID" value="NZ_JAHBBH010000074.1"/>
</dbReference>
<dbReference type="Pfam" id="PF04480">
    <property type="entry name" value="DUF559"/>
    <property type="match status" value="1"/>
</dbReference>
<reference evidence="2 3" key="1">
    <citation type="submission" date="2021-05" db="EMBL/GenBank/DDBJ databases">
        <title>Phylogenetic classification of ten novel species belonging to the genus Bifidobacterium comprising B. colchicus sp. nov., B. abeli sp. nov., B. bicoloris sp. nov., B. guerezis sp. nov., B. rosaliae sp. nov., B. santillanensis sp. nov., B. argentati sp. nov., B. amazzoni sp. nov., B. pluviali sp. nov., and B. pinnaculum sp. nov.</title>
        <authorList>
            <person name="Lugli G.A."/>
            <person name="Ruiz Garcia L."/>
            <person name="Margolles A."/>
            <person name="Ventura M."/>
        </authorList>
    </citation>
    <scope>NUCLEOTIDE SEQUENCE [LARGE SCALE GENOMIC DNA]</scope>
    <source>
        <strain evidence="2 3">82T10</strain>
    </source>
</reference>
<keyword evidence="3" id="KW-1185">Reference proteome</keyword>
<evidence type="ECO:0000259" key="1">
    <source>
        <dbReference type="Pfam" id="PF04480"/>
    </source>
</evidence>
<proteinExistence type="predicted"/>
<name>A0ABS6WIY9_9BIFI</name>
<dbReference type="Proteomes" id="UP000700815">
    <property type="component" value="Unassembled WGS sequence"/>
</dbReference>
<protein>
    <submittedName>
        <fullName evidence="2">DUF559 domain-containing protein</fullName>
    </submittedName>
</protein>
<evidence type="ECO:0000313" key="3">
    <source>
        <dbReference type="Proteomes" id="UP000700815"/>
    </source>
</evidence>
<accession>A0ABS6WIY9</accession>
<dbReference type="PANTHER" id="PTHR38590">
    <property type="entry name" value="BLL0828 PROTEIN"/>
    <property type="match status" value="1"/>
</dbReference>
<dbReference type="EMBL" id="JAHBBH010000074">
    <property type="protein sequence ID" value="MBW3093730.1"/>
    <property type="molecule type" value="Genomic_DNA"/>
</dbReference>
<sequence>MKEYNRSNVANAKILRRNMTPWESKLWYQFLRTYPVRWQRQKPIGNRIADFYCAKAQLVVELDGSGHYTSEQQAEDIARTQELAEQGLLVLRFANNQVATMFAAVCEDIDRAVQRRMGNPR</sequence>
<dbReference type="InterPro" id="IPR047216">
    <property type="entry name" value="Endonuclease_DUF559_bact"/>
</dbReference>
<organism evidence="2 3">
    <name type="scientific">Bifidobacterium miconis</name>
    <dbReference type="NCBI Taxonomy" id="2834435"/>
    <lineage>
        <taxon>Bacteria</taxon>
        <taxon>Bacillati</taxon>
        <taxon>Actinomycetota</taxon>
        <taxon>Actinomycetes</taxon>
        <taxon>Bifidobacteriales</taxon>
        <taxon>Bifidobacteriaceae</taxon>
        <taxon>Bifidobacterium</taxon>
    </lineage>
</organism>
<dbReference type="CDD" id="cd01038">
    <property type="entry name" value="Endonuclease_DUF559"/>
    <property type="match status" value="1"/>
</dbReference>
<feature type="domain" description="DUF559" evidence="1">
    <location>
        <begin position="9"/>
        <end position="113"/>
    </location>
</feature>
<comment type="caution">
    <text evidence="2">The sequence shown here is derived from an EMBL/GenBank/DDBJ whole genome shotgun (WGS) entry which is preliminary data.</text>
</comment>
<gene>
    <name evidence="2" type="ORF">KIH79_12590</name>
</gene>